<dbReference type="EMBL" id="LKMD01000103">
    <property type="protein sequence ID" value="PIA96438.1"/>
    <property type="molecule type" value="Genomic_DNA"/>
</dbReference>
<feature type="region of interest" description="Disordered" evidence="1">
    <location>
        <begin position="158"/>
        <end position="232"/>
    </location>
</feature>
<proteinExistence type="predicted"/>
<dbReference type="Proteomes" id="UP000230605">
    <property type="component" value="Chromosome 8"/>
</dbReference>
<accession>A0A2G5HV91</accession>
<dbReference type="AlphaFoldDB" id="A0A2G5HV91"/>
<protein>
    <submittedName>
        <fullName evidence="2">Uncharacterized protein</fullName>
    </submittedName>
</protein>
<evidence type="ECO:0000256" key="1">
    <source>
        <dbReference type="SAM" id="MobiDB-lite"/>
    </source>
</evidence>
<comment type="caution">
    <text evidence="2">The sequence shown here is derived from an EMBL/GenBank/DDBJ whole genome shotgun (WGS) entry which is preliminary data.</text>
</comment>
<dbReference type="OrthoDB" id="10349315at2759"/>
<feature type="compositionally biased region" description="Basic and acidic residues" evidence="1">
    <location>
        <begin position="103"/>
        <end position="121"/>
    </location>
</feature>
<organism evidence="2 3">
    <name type="scientific">Cercospora beticola</name>
    <name type="common">Sugarbeet leaf spot fungus</name>
    <dbReference type="NCBI Taxonomy" id="122368"/>
    <lineage>
        <taxon>Eukaryota</taxon>
        <taxon>Fungi</taxon>
        <taxon>Dikarya</taxon>
        <taxon>Ascomycota</taxon>
        <taxon>Pezizomycotina</taxon>
        <taxon>Dothideomycetes</taxon>
        <taxon>Dothideomycetidae</taxon>
        <taxon>Mycosphaerellales</taxon>
        <taxon>Mycosphaerellaceae</taxon>
        <taxon>Cercospora</taxon>
    </lineage>
</organism>
<name>A0A2G5HV91_CERBT</name>
<reference evidence="2 3" key="1">
    <citation type="submission" date="2015-10" db="EMBL/GenBank/DDBJ databases">
        <title>The cercosporin biosynthetic gene cluster was horizontally transferred to several fungal lineages and shown to be expanded in Cercospora beticola based on microsynteny with recipient genomes.</title>
        <authorList>
            <person name="De Jonge R."/>
            <person name="Ebert M.K."/>
            <person name="Suttle J.C."/>
            <person name="Jurick Ii W.M."/>
            <person name="Secor G.A."/>
            <person name="Thomma B.P."/>
            <person name="Van De Peer Y."/>
            <person name="Bolton M.D."/>
        </authorList>
    </citation>
    <scope>NUCLEOTIDE SEQUENCE [LARGE SCALE GENOMIC DNA]</scope>
    <source>
        <strain evidence="2 3">09-40</strain>
    </source>
</reference>
<evidence type="ECO:0000313" key="3">
    <source>
        <dbReference type="Proteomes" id="UP000230605"/>
    </source>
</evidence>
<feature type="region of interest" description="Disordered" evidence="1">
    <location>
        <begin position="103"/>
        <end position="132"/>
    </location>
</feature>
<evidence type="ECO:0000313" key="2">
    <source>
        <dbReference type="EMBL" id="PIA96438.1"/>
    </source>
</evidence>
<sequence>MTTCATPANQAYMQTHTAVAEEEQSYILTTGTVRRKTRPPQIDTSDHHHIMHMSPSPRLRVAFNRPTSFLLEPQTHSSREQQDQQPLHPEHVPNILKAESTKNHSTEMSLDHEHEYDHEPETPSPKTTHFDLEYTKPGLHRETSGFDDETSQARHFARLISRDESSPQRRRTPQKVEMQPDQQREGGGNHSSPSTLTLPKRYGSEELEDDRRGRRRRRIGSEIGLDHEMADA</sequence>
<feature type="region of interest" description="Disordered" evidence="1">
    <location>
        <begin position="33"/>
        <end position="52"/>
    </location>
</feature>
<gene>
    <name evidence="2" type="ORF">CB0940_10600</name>
</gene>